<feature type="domain" description="Cation-transporting P-type ATPase N-terminal" evidence="13">
    <location>
        <begin position="12"/>
        <end position="84"/>
    </location>
</feature>
<dbReference type="PRINTS" id="PR00120">
    <property type="entry name" value="HATPASE"/>
</dbReference>
<dbReference type="FunFam" id="3.40.50.1000:FF:000211">
    <property type="entry name" value="Plasma membrane ATPase"/>
    <property type="match status" value="1"/>
</dbReference>
<evidence type="ECO:0000256" key="3">
    <source>
        <dbReference type="ARBA" id="ARBA00022553"/>
    </source>
</evidence>
<dbReference type="InterPro" id="IPR036412">
    <property type="entry name" value="HAD-like_sf"/>
</dbReference>
<feature type="transmembrane region" description="Helical" evidence="12">
    <location>
        <begin position="790"/>
        <end position="809"/>
    </location>
</feature>
<dbReference type="SUPFAM" id="SSF81653">
    <property type="entry name" value="Calcium ATPase, transduction domain A"/>
    <property type="match status" value="1"/>
</dbReference>
<dbReference type="Gene3D" id="3.40.50.1000">
    <property type="entry name" value="HAD superfamily/HAD-like"/>
    <property type="match status" value="1"/>
</dbReference>
<dbReference type="RefSeq" id="WP_320002270.1">
    <property type="nucleotide sequence ID" value="NZ_CP138348.1"/>
</dbReference>
<dbReference type="Gene3D" id="2.70.150.10">
    <property type="entry name" value="Calcium-transporting ATPase, cytoplasmic transduction domain A"/>
    <property type="match status" value="1"/>
</dbReference>
<dbReference type="GO" id="GO:0016020">
    <property type="term" value="C:membrane"/>
    <property type="evidence" value="ECO:0007669"/>
    <property type="project" value="UniProtKB-SubCell"/>
</dbReference>
<keyword evidence="8" id="KW-0460">Magnesium</keyword>
<feature type="transmembrane region" description="Helical" evidence="12">
    <location>
        <begin position="761"/>
        <end position="784"/>
    </location>
</feature>
<keyword evidence="7" id="KW-0067">ATP-binding</keyword>
<evidence type="ECO:0000256" key="1">
    <source>
        <dbReference type="ARBA" id="ARBA00004141"/>
    </source>
</evidence>
<dbReference type="GO" id="GO:0046872">
    <property type="term" value="F:metal ion binding"/>
    <property type="evidence" value="ECO:0007669"/>
    <property type="project" value="UniProtKB-KW"/>
</dbReference>
<evidence type="ECO:0000256" key="5">
    <source>
        <dbReference type="ARBA" id="ARBA00022723"/>
    </source>
</evidence>
<feature type="transmembrane region" description="Helical" evidence="12">
    <location>
        <begin position="88"/>
        <end position="104"/>
    </location>
</feature>
<evidence type="ECO:0000256" key="7">
    <source>
        <dbReference type="ARBA" id="ARBA00022840"/>
    </source>
</evidence>
<dbReference type="SUPFAM" id="SSF56784">
    <property type="entry name" value="HAD-like"/>
    <property type="match status" value="1"/>
</dbReference>
<evidence type="ECO:0000256" key="4">
    <source>
        <dbReference type="ARBA" id="ARBA00022692"/>
    </source>
</evidence>
<keyword evidence="11 12" id="KW-0472">Membrane</keyword>
<dbReference type="InterPro" id="IPR059000">
    <property type="entry name" value="ATPase_P-type_domA"/>
</dbReference>
<dbReference type="SFLD" id="SFLDS00003">
    <property type="entry name" value="Haloacid_Dehalogenase"/>
    <property type="match status" value="1"/>
</dbReference>
<evidence type="ECO:0000259" key="13">
    <source>
        <dbReference type="SMART" id="SM00831"/>
    </source>
</evidence>
<dbReference type="PRINTS" id="PR00119">
    <property type="entry name" value="CATATPASE"/>
</dbReference>
<dbReference type="GO" id="GO:0016887">
    <property type="term" value="F:ATP hydrolysis activity"/>
    <property type="evidence" value="ECO:0007669"/>
    <property type="project" value="InterPro"/>
</dbReference>
<feature type="transmembrane region" description="Helical" evidence="12">
    <location>
        <begin position="60"/>
        <end position="82"/>
    </location>
</feature>
<dbReference type="SMART" id="SM00831">
    <property type="entry name" value="Cation_ATPase_N"/>
    <property type="match status" value="1"/>
</dbReference>
<dbReference type="CDD" id="cd02076">
    <property type="entry name" value="P-type_ATPase_H"/>
    <property type="match status" value="1"/>
</dbReference>
<dbReference type="GO" id="GO:0005524">
    <property type="term" value="F:ATP binding"/>
    <property type="evidence" value="ECO:0007669"/>
    <property type="project" value="UniProtKB-KW"/>
</dbReference>
<dbReference type="InterPro" id="IPR004014">
    <property type="entry name" value="ATPase_P-typ_cation-transptr_N"/>
</dbReference>
<evidence type="ECO:0000256" key="6">
    <source>
        <dbReference type="ARBA" id="ARBA00022741"/>
    </source>
</evidence>
<evidence type="ECO:0000313" key="14">
    <source>
        <dbReference type="EMBL" id="WPF90291.1"/>
    </source>
</evidence>
<feature type="transmembrane region" description="Helical" evidence="12">
    <location>
        <begin position="623"/>
        <end position="644"/>
    </location>
</feature>
<dbReference type="SFLD" id="SFLDF00027">
    <property type="entry name" value="p-type_atpase"/>
    <property type="match status" value="1"/>
</dbReference>
<feature type="transmembrane region" description="Helical" evidence="12">
    <location>
        <begin position="729"/>
        <end position="749"/>
    </location>
</feature>
<evidence type="ECO:0000256" key="8">
    <source>
        <dbReference type="ARBA" id="ARBA00022842"/>
    </source>
</evidence>
<comment type="subcellular location">
    <subcellularLocation>
        <location evidence="1">Membrane</location>
        <topology evidence="1">Multi-pass membrane protein</topology>
    </subcellularLocation>
</comment>
<gene>
    <name evidence="14" type="ORF">SAY89_08480</name>
</gene>
<comment type="similarity">
    <text evidence="2">Belongs to the cation transport ATPase (P-type) (TC 3.A.3) family. Type IIIA subfamily.</text>
</comment>
<dbReference type="InterPro" id="IPR023214">
    <property type="entry name" value="HAD_sf"/>
</dbReference>
<dbReference type="InterPro" id="IPR001757">
    <property type="entry name" value="P_typ_ATPase"/>
</dbReference>
<dbReference type="Gene3D" id="3.40.1110.10">
    <property type="entry name" value="Calcium-transporting ATPase, cytoplasmic domain N"/>
    <property type="match status" value="1"/>
</dbReference>
<keyword evidence="6" id="KW-0547">Nucleotide-binding</keyword>
<keyword evidence="9" id="KW-1278">Translocase</keyword>
<dbReference type="InterPro" id="IPR044492">
    <property type="entry name" value="P_typ_ATPase_HD_dom"/>
</dbReference>
<keyword evidence="5" id="KW-0479">Metal-binding</keyword>
<dbReference type="InterPro" id="IPR023298">
    <property type="entry name" value="ATPase_P-typ_TM_dom_sf"/>
</dbReference>
<keyword evidence="10 12" id="KW-1133">Transmembrane helix</keyword>
<dbReference type="NCBIfam" id="TIGR01647">
    <property type="entry name" value="ATPase-IIIA_H"/>
    <property type="match status" value="1"/>
</dbReference>
<keyword evidence="4 12" id="KW-0812">Transmembrane</keyword>
<sequence length="842" mass="91490">MSEISTSSIIPDVSNLSLEEAIKSLNSSATGLSSGEAENRISQYGYNELASKTVNPILQFLSYFWNPISWMIEAAVIFSAAVGDWADFIIISVLLLGNGLIGFFEEKSAGDAVAALKAQLALNAIALRDQKWTSIPAKNLVPGDVIRIKIGDVLPADCMLLECDPLKIDQAALTGESLPVNRSTGEIVYSGSVCKKGQAEAIVTATGVNTFFGKTAKLVADTENSSHFQKAVLKIGNFLIIIAMVLIAVIVIERLLSGELEIVRLLKFCLVLTVASIPVAMPTVLSVSMSAGAQQLAKRDTVVTRLSSIEELAGMNLLCSDKTGTLTLNQLTLGEPFLMPNVSEEDLILMATLASQSDDPDPIDSVITSNLTNTEQLNNYQVTHFTPFDPISKRTEALVKTTEGKKFAVSKGAPQVILDLAIDKGKIKAKVNNAIESYAKKGYRALGVAKTNEQGEWHLLGVISLFDPPRPDSKMTITEAGKLGVPVKMVTGDQVLIGKETSRQLGLGTDILDAKIFRETPATMIAQLDEQILQADGFGQVFPEDKYHIVDTFQKHGNIVGMTGDGVNDAPALKKADVGIAVSGATDAARAAADIVLLSPGLSVIVDAIKLSRQIFARMTNYTLYRITATVQILVFTTLAILFFDSYPLTAIMIVLLALLNDGAIMTIAFDNAKIAPKPQQWKMSEVLTTASVLGAINVTATFLIYFLAKKYWTFFEVTDKLHPAAATPLQTLVFFNIALLGMMTLYSVRTRDAFWTLSPAKPFLLATGISVTISTLLAIFGFFDLIKPIGFAWALFNWGYCFIWFLILDRTKITIKSLFDNNNQGLGSKYLKQWDKLKMRM</sequence>
<dbReference type="PANTHER" id="PTHR42861">
    <property type="entry name" value="CALCIUM-TRANSPORTING ATPASE"/>
    <property type="match status" value="1"/>
</dbReference>
<dbReference type="AlphaFoldDB" id="A0AAF0ZDB6"/>
<dbReference type="PROSITE" id="PS00154">
    <property type="entry name" value="ATPASE_E1_E2"/>
    <property type="match status" value="1"/>
</dbReference>
<evidence type="ECO:0000256" key="12">
    <source>
        <dbReference type="SAM" id="Phobius"/>
    </source>
</evidence>
<dbReference type="GO" id="GO:0120029">
    <property type="term" value="P:proton export across plasma membrane"/>
    <property type="evidence" value="ECO:0007669"/>
    <property type="project" value="InterPro"/>
</dbReference>
<reference evidence="14" key="1">
    <citation type="submission" date="2023-11" db="EMBL/GenBank/DDBJ databases">
        <title>Genome sequence of Cyanobacterium aponinum BCRC AL20115.</title>
        <authorList>
            <person name="Chang H.-Y."/>
            <person name="Lin K.-M."/>
            <person name="Hsueh H.-T."/>
            <person name="Chu H.-A."/>
            <person name="Kuo C.-H."/>
        </authorList>
    </citation>
    <scope>NUCLEOTIDE SEQUENCE</scope>
    <source>
        <strain evidence="14">AL20115</strain>
    </source>
</reference>
<dbReference type="SUPFAM" id="SSF81665">
    <property type="entry name" value="Calcium ATPase, transmembrane domain M"/>
    <property type="match status" value="1"/>
</dbReference>
<dbReference type="FunFam" id="2.70.150.10:FF:000042">
    <property type="entry name" value="Plasma membrane ATPase"/>
    <property type="match status" value="1"/>
</dbReference>
<dbReference type="InterPro" id="IPR008250">
    <property type="entry name" value="ATPase_P-typ_transduc_dom_A_sf"/>
</dbReference>
<protein>
    <submittedName>
        <fullName evidence="14">Plasma-membrane proton-efflux P-type ATPase</fullName>
    </submittedName>
</protein>
<dbReference type="Pfam" id="PF00702">
    <property type="entry name" value="Hydrolase"/>
    <property type="match status" value="1"/>
</dbReference>
<evidence type="ECO:0000256" key="2">
    <source>
        <dbReference type="ARBA" id="ARBA00008804"/>
    </source>
</evidence>
<organism evidence="14">
    <name type="scientific">Cyanobacterium aponinum AL20115</name>
    <dbReference type="NCBI Taxonomy" id="3090662"/>
    <lineage>
        <taxon>Bacteria</taxon>
        <taxon>Bacillati</taxon>
        <taxon>Cyanobacteriota</taxon>
        <taxon>Cyanophyceae</taxon>
        <taxon>Oscillatoriophycideae</taxon>
        <taxon>Chroococcales</taxon>
        <taxon>Geminocystaceae</taxon>
        <taxon>Cyanobacterium</taxon>
    </lineage>
</organism>
<dbReference type="FunFam" id="3.40.1110.10:FF:000005">
    <property type="entry name" value="Plasma membrane ATPase"/>
    <property type="match status" value="1"/>
</dbReference>
<dbReference type="InterPro" id="IPR023299">
    <property type="entry name" value="ATPase_P-typ_cyto_dom_N"/>
</dbReference>
<feature type="transmembrane region" description="Helical" evidence="12">
    <location>
        <begin position="691"/>
        <end position="709"/>
    </location>
</feature>
<dbReference type="SFLD" id="SFLDG00002">
    <property type="entry name" value="C1.7:_P-type_atpase_like"/>
    <property type="match status" value="1"/>
</dbReference>
<dbReference type="InterPro" id="IPR006534">
    <property type="entry name" value="P-type_ATPase_IIIA"/>
</dbReference>
<dbReference type="EMBL" id="CP138348">
    <property type="protein sequence ID" value="WPF90291.1"/>
    <property type="molecule type" value="Genomic_DNA"/>
</dbReference>
<dbReference type="GO" id="GO:0008553">
    <property type="term" value="F:P-type proton-exporting transporter activity"/>
    <property type="evidence" value="ECO:0007669"/>
    <property type="project" value="InterPro"/>
</dbReference>
<evidence type="ECO:0000256" key="10">
    <source>
        <dbReference type="ARBA" id="ARBA00022989"/>
    </source>
</evidence>
<accession>A0AAF0ZDB6</accession>
<dbReference type="Pfam" id="PF00122">
    <property type="entry name" value="E1-E2_ATPase"/>
    <property type="match status" value="1"/>
</dbReference>
<evidence type="ECO:0000256" key="11">
    <source>
        <dbReference type="ARBA" id="ARBA00023136"/>
    </source>
</evidence>
<feature type="transmembrane region" description="Helical" evidence="12">
    <location>
        <begin position="650"/>
        <end position="670"/>
    </location>
</feature>
<proteinExistence type="inferred from homology"/>
<feature type="transmembrane region" description="Helical" evidence="12">
    <location>
        <begin position="235"/>
        <end position="256"/>
    </location>
</feature>
<name>A0AAF0ZDB6_9CHRO</name>
<dbReference type="Gene3D" id="1.20.1110.10">
    <property type="entry name" value="Calcium-transporting ATPase, transmembrane domain"/>
    <property type="match status" value="1"/>
</dbReference>
<feature type="transmembrane region" description="Helical" evidence="12">
    <location>
        <begin position="262"/>
        <end position="285"/>
    </location>
</feature>
<dbReference type="SUPFAM" id="SSF81660">
    <property type="entry name" value="Metal cation-transporting ATPase, ATP-binding domain N"/>
    <property type="match status" value="1"/>
</dbReference>
<dbReference type="Pfam" id="PF00690">
    <property type="entry name" value="Cation_ATPase_N"/>
    <property type="match status" value="1"/>
</dbReference>
<keyword evidence="3" id="KW-0597">Phosphoprotein</keyword>
<dbReference type="NCBIfam" id="TIGR01494">
    <property type="entry name" value="ATPase_P-type"/>
    <property type="match status" value="2"/>
</dbReference>
<evidence type="ECO:0000256" key="9">
    <source>
        <dbReference type="ARBA" id="ARBA00022967"/>
    </source>
</evidence>
<dbReference type="InterPro" id="IPR018303">
    <property type="entry name" value="ATPase_P-typ_P_site"/>
</dbReference>